<evidence type="ECO:0000313" key="3">
    <source>
        <dbReference type="Proteomes" id="UP000664534"/>
    </source>
</evidence>
<feature type="domain" description="SET" evidence="1">
    <location>
        <begin position="379"/>
        <end position="575"/>
    </location>
</feature>
<dbReference type="InterPro" id="IPR001214">
    <property type="entry name" value="SET_dom"/>
</dbReference>
<dbReference type="EMBL" id="CAJPDT010000057">
    <property type="protein sequence ID" value="CAF9930512.1"/>
    <property type="molecule type" value="Genomic_DNA"/>
</dbReference>
<dbReference type="InterPro" id="IPR053209">
    <property type="entry name" value="Gramillin-biosynth_MTr"/>
</dbReference>
<dbReference type="Proteomes" id="UP000664534">
    <property type="component" value="Unassembled WGS sequence"/>
</dbReference>
<gene>
    <name evidence="2" type="ORF">IMSHALPRED_008202</name>
</gene>
<dbReference type="InterPro" id="IPR011990">
    <property type="entry name" value="TPR-like_helical_dom_sf"/>
</dbReference>
<dbReference type="OrthoDB" id="438641at2759"/>
<dbReference type="PROSITE" id="PS50280">
    <property type="entry name" value="SET"/>
    <property type="match status" value="1"/>
</dbReference>
<keyword evidence="3" id="KW-1185">Reference proteome</keyword>
<organism evidence="2 3">
    <name type="scientific">Imshaugia aleurites</name>
    <dbReference type="NCBI Taxonomy" id="172621"/>
    <lineage>
        <taxon>Eukaryota</taxon>
        <taxon>Fungi</taxon>
        <taxon>Dikarya</taxon>
        <taxon>Ascomycota</taxon>
        <taxon>Pezizomycotina</taxon>
        <taxon>Lecanoromycetes</taxon>
        <taxon>OSLEUM clade</taxon>
        <taxon>Lecanoromycetidae</taxon>
        <taxon>Lecanorales</taxon>
        <taxon>Lecanorineae</taxon>
        <taxon>Parmeliaceae</taxon>
        <taxon>Imshaugia</taxon>
    </lineage>
</organism>
<reference evidence="2" key="1">
    <citation type="submission" date="2021-03" db="EMBL/GenBank/DDBJ databases">
        <authorList>
            <person name="Tagirdzhanova G."/>
        </authorList>
    </citation>
    <scope>NUCLEOTIDE SEQUENCE</scope>
</reference>
<dbReference type="PANTHER" id="PTHR47643:SF2">
    <property type="entry name" value="TPR DOMAIN PROTEIN (AFU_ORTHOLOGUE AFUA_5G12710)"/>
    <property type="match status" value="1"/>
</dbReference>
<dbReference type="Pfam" id="PF13432">
    <property type="entry name" value="TPR_16"/>
    <property type="match status" value="2"/>
</dbReference>
<comment type="caution">
    <text evidence="2">The sequence shown here is derived from an EMBL/GenBank/DDBJ whole genome shotgun (WGS) entry which is preliminary data.</text>
</comment>
<dbReference type="InterPro" id="IPR046341">
    <property type="entry name" value="SET_dom_sf"/>
</dbReference>
<evidence type="ECO:0000313" key="2">
    <source>
        <dbReference type="EMBL" id="CAF9930512.1"/>
    </source>
</evidence>
<accession>A0A8H3FWT5</accession>
<dbReference type="SUPFAM" id="SSF82199">
    <property type="entry name" value="SET domain"/>
    <property type="match status" value="1"/>
</dbReference>
<dbReference type="PANTHER" id="PTHR47643">
    <property type="entry name" value="TPR DOMAIN PROTEIN (AFU_ORTHOLOGUE AFUA_5G12710)"/>
    <property type="match status" value="1"/>
</dbReference>
<dbReference type="Gene3D" id="2.170.270.10">
    <property type="entry name" value="SET domain"/>
    <property type="match status" value="1"/>
</dbReference>
<dbReference type="AlphaFoldDB" id="A0A8H3FWT5"/>
<sequence length="787" mass="89500">MEVDHASSIEALVQIFQKQKLALQAASERKGELPNDRKPRETLVREHMRSYIQLKSVYVQRRNMIQQSFVPPSYLPSTEPLQALKKLYIKDLKLETHHRGGCMLLRAVTPPTFMTAAVTIMEDEMNDGVVFQLYQQRNDRFRAAEEILRGDLPRAFSPNRYHDDGFVLKGPADSETFIEQVKGVYIVKEPYYKLMNDGNYGMRVDHVSDIIFLSLVDGRVPSCWQIPISESRKIVNELKQEGNLALKAGRMYEAAELYNRALESLPTAEETRIIKLNRSLANLRLGRYDQALEDAGELTAKFQRSEKGFYRAARALYELGKFQESHDALLSLLAVYPNCNEAKEELSRTKLRLTEQHSGYYDFSLMYEGSKLAPPHLDCATYLGPTEIGPSNGRSRGLFVTRDVKVGELLLCEKAFAHCFANTGEGDSASTIKLLLNTHTDRVFLGTQADLVTEIVQKMYRNPSTISAFTSLHHGEYEPAKETEVDGEPVVDSFLVDRIMSLNVFGCPRTSREAHFDTEQKRKEKSYHTCGFFIRASYINHSCYSNARRSFIGDMQIVRAARDLAAGSEIYFTYAGPNPNHTYEEAQKGLKSWGFSCTCTICEHRKATKNGVTRKRADLLKDLMSAFDDSKNPNLPKAEQILSALEKTYSAPAKTVPRLALWVPYSLLTRCYQMQNRHEKTVQMAWKVLESQGFVIKRENPASTSSPFEIEHWGLMNDFLVETWVHLWVAYAHVARGLCDKVEKCARMAYKLCVGEDVTFDETYGRMAREAMFEGVNLGRAFVAMNV</sequence>
<dbReference type="Pfam" id="PF00856">
    <property type="entry name" value="SET"/>
    <property type="match status" value="1"/>
</dbReference>
<protein>
    <recommendedName>
        <fullName evidence="1">SET domain-containing protein</fullName>
    </recommendedName>
</protein>
<name>A0A8H3FWT5_9LECA</name>
<dbReference type="SUPFAM" id="SSF48452">
    <property type="entry name" value="TPR-like"/>
    <property type="match status" value="1"/>
</dbReference>
<evidence type="ECO:0000259" key="1">
    <source>
        <dbReference type="PROSITE" id="PS50280"/>
    </source>
</evidence>
<proteinExistence type="predicted"/>
<dbReference type="Gene3D" id="1.25.40.10">
    <property type="entry name" value="Tetratricopeptide repeat domain"/>
    <property type="match status" value="1"/>
</dbReference>